<feature type="compositionally biased region" description="Basic and acidic residues" evidence="1">
    <location>
        <begin position="898"/>
        <end position="936"/>
    </location>
</feature>
<feature type="compositionally biased region" description="Low complexity" evidence="1">
    <location>
        <begin position="679"/>
        <end position="693"/>
    </location>
</feature>
<organism evidence="3 4">
    <name type="scientific">Arthrobotrys conoides</name>
    <dbReference type="NCBI Taxonomy" id="74498"/>
    <lineage>
        <taxon>Eukaryota</taxon>
        <taxon>Fungi</taxon>
        <taxon>Dikarya</taxon>
        <taxon>Ascomycota</taxon>
        <taxon>Pezizomycotina</taxon>
        <taxon>Orbiliomycetes</taxon>
        <taxon>Orbiliales</taxon>
        <taxon>Orbiliaceae</taxon>
        <taxon>Arthrobotrys</taxon>
    </lineage>
</organism>
<feature type="compositionally biased region" description="Polar residues" evidence="1">
    <location>
        <begin position="512"/>
        <end position="525"/>
    </location>
</feature>
<evidence type="ECO:0000313" key="4">
    <source>
        <dbReference type="Proteomes" id="UP001307849"/>
    </source>
</evidence>
<feature type="region of interest" description="Disordered" evidence="1">
    <location>
        <begin position="512"/>
        <end position="543"/>
    </location>
</feature>
<feature type="compositionally biased region" description="Low complexity" evidence="1">
    <location>
        <begin position="792"/>
        <end position="804"/>
    </location>
</feature>
<proteinExistence type="predicted"/>
<dbReference type="AlphaFoldDB" id="A0AAN8RSW8"/>
<feature type="compositionally biased region" description="Acidic residues" evidence="1">
    <location>
        <begin position="848"/>
        <end position="858"/>
    </location>
</feature>
<dbReference type="EMBL" id="JAVHJM010000004">
    <property type="protein sequence ID" value="KAK6515188.1"/>
    <property type="molecule type" value="Genomic_DNA"/>
</dbReference>
<gene>
    <name evidence="3" type="ORF">TWF506_007533</name>
</gene>
<reference evidence="3 4" key="1">
    <citation type="submission" date="2019-10" db="EMBL/GenBank/DDBJ databases">
        <authorList>
            <person name="Palmer J.M."/>
        </authorList>
    </citation>
    <scope>NUCLEOTIDE SEQUENCE [LARGE SCALE GENOMIC DNA]</scope>
    <source>
        <strain evidence="3 4">TWF506</strain>
    </source>
</reference>
<evidence type="ECO:0000313" key="3">
    <source>
        <dbReference type="EMBL" id="KAK6515188.1"/>
    </source>
</evidence>
<dbReference type="Proteomes" id="UP001307849">
    <property type="component" value="Unassembled WGS sequence"/>
</dbReference>
<accession>A0AAN8RSW8</accession>
<name>A0AAN8RSW8_9PEZI</name>
<evidence type="ECO:0000256" key="2">
    <source>
        <dbReference type="SAM" id="SignalP"/>
    </source>
</evidence>
<sequence>MTRNNLLTIYLLLLQILKPQYTTAWYQINIEIGDNEWFYGPSLPTPDLYKDSNYFDLSQCYRTPNGRATQLKGIAIWNRYNYDKYPTVRAIGFYSNPNCNILTQGNGKYEIRSIPYVVVTLAPAKLAGISVINLVDAGVEDSARSWKVIDLEKERQPGGILADVPDTMLGGSILIWRGEGDPESPTGQQGWELVTGGITHIDPGAWNHLSDSASLGLYLREMAERVLTPGWIGIEGAAQKSARIESSLLINLKYGENSKPELQDAPELEESVPEPYSSLELAKPYTAHPFISVKPAPGIEFQGRPRVSTDQLNFLERRIGALPGPRPRRTPEEEQLDLALASLISEPLASLRRNTPSESAIRNSMAAAGNRDWWMAGLILQWEYVTAALIAGRKLYYEQEFGSQQSGPGEQQLGIGNRPGQLAQLADQLNRFQDQLEDQIIPESPMLIENPIASEKEIQTEAEIEPYSNRGTQTEPVEGKRVSQAENPTRLQLEMYTQTDPLKRIMGVQTEEQLQPQSDMETQTEPPVRPETGIQTEDRIQPEMGMQTDDPMLLEFGMQTERPIQPEVQIQTEEFIMPEAGVQTERPGQLDIELQTEDLPETGMQTERPAQGEMEIQTEEFIRPEIGMQTERPINPEAQIQTEDFIMPEAGVQTERPAQLEIELQTEEQPEFGIQTERPAQAETEIQTEQQPELGIQTERPAQAEMEIQTDQLIRPGTGVQTENQIPEGGQRDAVQQTDPENSEAEPASPAQLFASEQSEPWPDIQIQIQQNLPYNVRIQPGNIISFDDPSEQPSSREQSEASAMDPRGEYALSPSSRGRSESGEIGQPGENSVNQSAEDGINQSEAEVIDQAEQEADEIYRSEARSESSGDQLDADSLYEPSEKSSRGSSQYVNSRNELEGQRHSERLLERPLQREEQEQPDEEIQRQSEVRIQSDIDDENLDYQVQMETSPPLILFGMQAPEDADIGIQNADFSNSLSALRDFDPQSLDQNELRRLLAPVARSSPATSPPRDNPNALLETVPREDPSDYLVKKLREAGLEPGAMSSIDFPGESFTEDDYGAFDEDLVIAGNSKRQRGFRSVLPDLGLGTFQVKKEDLEDNSRIDLEDSS</sequence>
<feature type="compositionally biased region" description="Polar residues" evidence="1">
    <location>
        <begin position="888"/>
        <end position="897"/>
    </location>
</feature>
<feature type="chain" id="PRO_5042919503" evidence="2">
    <location>
        <begin position="25"/>
        <end position="1111"/>
    </location>
</feature>
<feature type="region of interest" description="Disordered" evidence="1">
    <location>
        <begin position="1002"/>
        <end position="1026"/>
    </location>
</feature>
<keyword evidence="4" id="KW-1185">Reference proteome</keyword>
<keyword evidence="2" id="KW-0732">Signal</keyword>
<feature type="region of interest" description="Disordered" evidence="1">
    <location>
        <begin position="596"/>
        <end position="616"/>
    </location>
</feature>
<evidence type="ECO:0000256" key="1">
    <source>
        <dbReference type="SAM" id="MobiDB-lite"/>
    </source>
</evidence>
<feature type="region of interest" description="Disordered" evidence="1">
    <location>
        <begin position="780"/>
        <end position="941"/>
    </location>
</feature>
<feature type="compositionally biased region" description="Basic and acidic residues" evidence="1">
    <location>
        <begin position="859"/>
        <end position="869"/>
    </location>
</feature>
<feature type="compositionally biased region" description="Polar residues" evidence="1">
    <location>
        <begin position="830"/>
        <end position="846"/>
    </location>
</feature>
<comment type="caution">
    <text evidence="3">The sequence shown here is derived from an EMBL/GenBank/DDBJ whole genome shotgun (WGS) entry which is preliminary data.</text>
</comment>
<protein>
    <submittedName>
        <fullName evidence="3">Uncharacterized protein</fullName>
    </submittedName>
</protein>
<feature type="signal peptide" evidence="2">
    <location>
        <begin position="1"/>
        <end position="24"/>
    </location>
</feature>
<feature type="region of interest" description="Disordered" evidence="1">
    <location>
        <begin position="664"/>
        <end position="768"/>
    </location>
</feature>